<dbReference type="EMBL" id="FNTI01000001">
    <property type="protein sequence ID" value="SEE09648.1"/>
    <property type="molecule type" value="Genomic_DNA"/>
</dbReference>
<accession>A0A1M7FN39</accession>
<protein>
    <submittedName>
        <fullName evidence="2">Phasin family protein</fullName>
    </submittedName>
</protein>
<evidence type="ECO:0000259" key="1">
    <source>
        <dbReference type="Pfam" id="PF09361"/>
    </source>
</evidence>
<proteinExistence type="predicted"/>
<dbReference type="OrthoDB" id="7857244at2"/>
<dbReference type="AlphaFoldDB" id="A0A1M7FN39"/>
<organism evidence="2 3">
    <name type="scientific">Bradyrhizobium lablabi</name>
    <dbReference type="NCBI Taxonomy" id="722472"/>
    <lineage>
        <taxon>Bacteria</taxon>
        <taxon>Pseudomonadati</taxon>
        <taxon>Pseudomonadota</taxon>
        <taxon>Alphaproteobacteria</taxon>
        <taxon>Hyphomicrobiales</taxon>
        <taxon>Nitrobacteraceae</taxon>
        <taxon>Bradyrhizobium</taxon>
    </lineage>
</organism>
<dbReference type="InterPro" id="IPR010127">
    <property type="entry name" value="Phasin_subfam-1"/>
</dbReference>
<evidence type="ECO:0000313" key="3">
    <source>
        <dbReference type="Proteomes" id="UP000183208"/>
    </source>
</evidence>
<dbReference type="InterPro" id="IPR018968">
    <property type="entry name" value="Phasin"/>
</dbReference>
<dbReference type="Pfam" id="PF09361">
    <property type="entry name" value="Phasin_2"/>
    <property type="match status" value="1"/>
</dbReference>
<feature type="domain" description="Phasin" evidence="1">
    <location>
        <begin position="27"/>
        <end position="120"/>
    </location>
</feature>
<gene>
    <name evidence="2" type="ORF">SAMN05444171_6243</name>
</gene>
<dbReference type="RefSeq" id="WP_074827292.1">
    <property type="nucleotide sequence ID" value="NZ_FNTI01000001.1"/>
</dbReference>
<dbReference type="NCBIfam" id="TIGR01841">
    <property type="entry name" value="phasin"/>
    <property type="match status" value="1"/>
</dbReference>
<sequence length="140" mass="15647">MADKTVMDMFADMAKQINLPKVDYQPFLDIHRKNIEAMQKSAATLSEGGRAVFAKQQEILAEVGREARQMIADFKPGGSPQEVMTKQAELAKRMFEATVKNTRDVAELVQKSSTEAPKIILDRMRESFAEARAAIESKKA</sequence>
<reference evidence="2 3" key="1">
    <citation type="submission" date="2016-10" db="EMBL/GenBank/DDBJ databases">
        <authorList>
            <person name="de Groot N.N."/>
        </authorList>
    </citation>
    <scope>NUCLEOTIDE SEQUENCE [LARGE SCALE GENOMIC DNA]</scope>
    <source>
        <strain evidence="2 3">GAS522</strain>
    </source>
</reference>
<name>A0A1M7FN39_9BRAD</name>
<dbReference type="Proteomes" id="UP000183208">
    <property type="component" value="Unassembled WGS sequence"/>
</dbReference>
<evidence type="ECO:0000313" key="2">
    <source>
        <dbReference type="EMBL" id="SEE09648.1"/>
    </source>
</evidence>